<dbReference type="Proteomes" id="UP001283361">
    <property type="component" value="Unassembled WGS sequence"/>
</dbReference>
<evidence type="ECO:0000313" key="2">
    <source>
        <dbReference type="Proteomes" id="UP001283361"/>
    </source>
</evidence>
<protein>
    <submittedName>
        <fullName evidence="1">Uncharacterized protein</fullName>
    </submittedName>
</protein>
<gene>
    <name evidence="1" type="ORF">RRG08_058794</name>
</gene>
<organism evidence="1 2">
    <name type="scientific">Elysia crispata</name>
    <name type="common">lettuce slug</name>
    <dbReference type="NCBI Taxonomy" id="231223"/>
    <lineage>
        <taxon>Eukaryota</taxon>
        <taxon>Metazoa</taxon>
        <taxon>Spiralia</taxon>
        <taxon>Lophotrochozoa</taxon>
        <taxon>Mollusca</taxon>
        <taxon>Gastropoda</taxon>
        <taxon>Heterobranchia</taxon>
        <taxon>Euthyneura</taxon>
        <taxon>Panpulmonata</taxon>
        <taxon>Sacoglossa</taxon>
        <taxon>Placobranchoidea</taxon>
        <taxon>Plakobranchidae</taxon>
        <taxon>Elysia</taxon>
    </lineage>
</organism>
<proteinExistence type="predicted"/>
<sequence>MGVTTNWPPKGVTTNQLAAYRSYNQPIGRLWELQPTNWPPMGVTTSQWPPMGATTSQLAAYGSYNQPIGHLRELQPANWPPMGVTSSQLAAHGSYNQPIGHLWSYNQPIGHLWELQPIGRPWELQPTDWPPMGVTTSQLATYVIADSDKNFRKASHFEMTVIVNTHKEDQRNQAIPADSGNKFTLSKNGQKILDVSAMNLSLPSEWCREALLGKFLLLARVTSSYHSVVFLSEM</sequence>
<evidence type="ECO:0000313" key="1">
    <source>
        <dbReference type="EMBL" id="KAK3758524.1"/>
    </source>
</evidence>
<dbReference type="EMBL" id="JAWDGP010005269">
    <property type="protein sequence ID" value="KAK3758524.1"/>
    <property type="molecule type" value="Genomic_DNA"/>
</dbReference>
<name>A0AAE0YWE2_9GAST</name>
<keyword evidence="2" id="KW-1185">Reference proteome</keyword>
<dbReference type="AlphaFoldDB" id="A0AAE0YWE2"/>
<comment type="caution">
    <text evidence="1">The sequence shown here is derived from an EMBL/GenBank/DDBJ whole genome shotgun (WGS) entry which is preliminary data.</text>
</comment>
<accession>A0AAE0YWE2</accession>
<reference evidence="1" key="1">
    <citation type="journal article" date="2023" name="G3 (Bethesda)">
        <title>A reference genome for the long-term kleptoplast-retaining sea slug Elysia crispata morphotype clarki.</title>
        <authorList>
            <person name="Eastman K.E."/>
            <person name="Pendleton A.L."/>
            <person name="Shaikh M.A."/>
            <person name="Suttiyut T."/>
            <person name="Ogas R."/>
            <person name="Tomko P."/>
            <person name="Gavelis G."/>
            <person name="Widhalm J.R."/>
            <person name="Wisecaver J.H."/>
        </authorList>
    </citation>
    <scope>NUCLEOTIDE SEQUENCE</scope>
    <source>
        <strain evidence="1">ECLA1</strain>
    </source>
</reference>